<proteinExistence type="predicted"/>
<protein>
    <recommendedName>
        <fullName evidence="1">4-vinyl reductase 4VR domain-containing protein</fullName>
    </recommendedName>
</protein>
<dbReference type="SUPFAM" id="SSF111126">
    <property type="entry name" value="Ligand-binding domain in the NO signalling and Golgi transport"/>
    <property type="match status" value="1"/>
</dbReference>
<dbReference type="Proteomes" id="UP000681162">
    <property type="component" value="Unassembled WGS sequence"/>
</dbReference>
<dbReference type="AlphaFoldDB" id="A0A919XS06"/>
<reference evidence="2 3" key="1">
    <citation type="submission" date="2021-03" db="EMBL/GenBank/DDBJ databases">
        <title>Antimicrobial resistance genes in bacteria isolated from Japanese honey, and their potential for conferring macrolide and lincosamide resistance in the American foulbrood pathogen Paenibacillus larvae.</title>
        <authorList>
            <person name="Okamoto M."/>
            <person name="Kumagai M."/>
            <person name="Kanamori H."/>
            <person name="Takamatsu D."/>
        </authorList>
    </citation>
    <scope>NUCLEOTIDE SEQUENCE [LARGE SCALE GENOMIC DNA]</scope>
    <source>
        <strain evidence="2 3">J41TS12</strain>
    </source>
</reference>
<dbReference type="RefSeq" id="WP_212938832.1">
    <property type="nucleotide sequence ID" value="NZ_BORR01000004.1"/>
</dbReference>
<sequence>MSILRETGDSIQGFTYEDMKKTGRQKLPNSVPLELYRAIRLIGMYQALPLKGKSTTAAIGRKIGDSLPVQSVDELLDFFRELQIGDPRIVLEEERKLHIAVEDCFCKGLPELEESLVCDLEGAIMEGALSRIFNKAVHVKEIKCNVNGDECCEYEVRL</sequence>
<accession>A0A919XS06</accession>
<gene>
    <name evidence="2" type="ORF">J41TS12_13340</name>
</gene>
<dbReference type="SMART" id="SM00989">
    <property type="entry name" value="V4R"/>
    <property type="match status" value="1"/>
</dbReference>
<evidence type="ECO:0000259" key="1">
    <source>
        <dbReference type="SMART" id="SM00989"/>
    </source>
</evidence>
<dbReference type="PANTHER" id="PTHR35090:SF2">
    <property type="entry name" value="ARSR FAMILY TRANSCRIPTIONAL REGULATOR"/>
    <property type="match status" value="1"/>
</dbReference>
<evidence type="ECO:0000313" key="2">
    <source>
        <dbReference type="EMBL" id="GIO36473.1"/>
    </source>
</evidence>
<comment type="caution">
    <text evidence="2">The sequence shown here is derived from an EMBL/GenBank/DDBJ whole genome shotgun (WGS) entry which is preliminary data.</text>
</comment>
<dbReference type="InterPro" id="IPR004096">
    <property type="entry name" value="V4R"/>
</dbReference>
<dbReference type="EMBL" id="BORR01000004">
    <property type="protein sequence ID" value="GIO36473.1"/>
    <property type="molecule type" value="Genomic_DNA"/>
</dbReference>
<dbReference type="InterPro" id="IPR024096">
    <property type="entry name" value="NO_sig/Golgi_transp_ligand-bd"/>
</dbReference>
<dbReference type="PANTHER" id="PTHR35090">
    <property type="entry name" value="DNA-DIRECTED RNA POLYMERASE SUBUNIT I"/>
    <property type="match status" value="1"/>
</dbReference>
<name>A0A919XS06_9BACL</name>
<dbReference type="Gene3D" id="3.30.1380.20">
    <property type="entry name" value="Trafficking protein particle complex subunit 3"/>
    <property type="match status" value="1"/>
</dbReference>
<organism evidence="2 3">
    <name type="scientific">Paenibacillus antibioticophila</name>
    <dbReference type="NCBI Taxonomy" id="1274374"/>
    <lineage>
        <taxon>Bacteria</taxon>
        <taxon>Bacillati</taxon>
        <taxon>Bacillota</taxon>
        <taxon>Bacilli</taxon>
        <taxon>Bacillales</taxon>
        <taxon>Paenibacillaceae</taxon>
        <taxon>Paenibacillus</taxon>
    </lineage>
</organism>
<keyword evidence="3" id="KW-1185">Reference proteome</keyword>
<evidence type="ECO:0000313" key="3">
    <source>
        <dbReference type="Proteomes" id="UP000681162"/>
    </source>
</evidence>
<feature type="domain" description="4-vinyl reductase 4VR" evidence="1">
    <location>
        <begin position="96"/>
        <end position="158"/>
    </location>
</feature>
<dbReference type="Pfam" id="PF02830">
    <property type="entry name" value="V4R"/>
    <property type="match status" value="1"/>
</dbReference>